<keyword evidence="3 9" id="KW-0444">Lipid biosynthesis</keyword>
<comment type="similarity">
    <text evidence="1 9">Belongs to the thiolase-like superfamily. FabH family.</text>
</comment>
<keyword evidence="5 9" id="KW-0276">Fatty acid metabolism</keyword>
<reference evidence="12" key="1">
    <citation type="submission" date="2021-04" db="EMBL/GenBank/DDBJ databases">
        <title>Genome based classification of Actinospica acidithermotolerans sp. nov., an actinobacterium isolated from an Indonesian hot spring.</title>
        <authorList>
            <person name="Kusuma A.B."/>
            <person name="Putra K.E."/>
            <person name="Nafisah S."/>
            <person name="Loh J."/>
            <person name="Nouioui I."/>
            <person name="Goodfellow M."/>
        </authorList>
    </citation>
    <scope>NUCLEOTIDE SEQUENCE</scope>
    <source>
        <strain evidence="12">DSM 45618</strain>
    </source>
</reference>
<evidence type="ECO:0000256" key="2">
    <source>
        <dbReference type="ARBA" id="ARBA00022490"/>
    </source>
</evidence>
<comment type="function">
    <text evidence="9">Catalyzes the condensation reaction of fatty acid synthesis by the addition to an acyl acceptor of two carbons from malonyl-ACP. Catalyzes the first condensation reaction which initiates fatty acid synthesis and may therefore play a role in governing the total rate of fatty acid production. Possesses both acetoacetyl-ACP synthase and acetyl transacylase activities. Its substrate specificity determines the biosynthesis of branched-chain and/or straight-chain of fatty acids.</text>
</comment>
<evidence type="ECO:0000259" key="11">
    <source>
        <dbReference type="Pfam" id="PF08545"/>
    </source>
</evidence>
<comment type="subunit">
    <text evidence="9">Homodimer.</text>
</comment>
<dbReference type="SUPFAM" id="SSF53901">
    <property type="entry name" value="Thiolase-like"/>
    <property type="match status" value="1"/>
</dbReference>
<keyword evidence="4 9" id="KW-0808">Transferase</keyword>
<evidence type="ECO:0000256" key="8">
    <source>
        <dbReference type="ARBA" id="ARBA00023315"/>
    </source>
</evidence>
<dbReference type="InterPro" id="IPR004655">
    <property type="entry name" value="FabH"/>
</dbReference>
<evidence type="ECO:0000256" key="3">
    <source>
        <dbReference type="ARBA" id="ARBA00022516"/>
    </source>
</evidence>
<dbReference type="EMBL" id="JAGSXH010000055">
    <property type="protein sequence ID" value="MBS2964640.1"/>
    <property type="molecule type" value="Genomic_DNA"/>
</dbReference>
<feature type="domain" description="Beta-ketoacyl-[acyl-carrier-protein] synthase III C-terminal" evidence="10">
    <location>
        <begin position="238"/>
        <end position="327"/>
    </location>
</feature>
<feature type="domain" description="Beta-ketoacyl-[acyl-carrier-protein] synthase III N-terminal" evidence="11">
    <location>
        <begin position="106"/>
        <end position="186"/>
    </location>
</feature>
<keyword evidence="7 9" id="KW-0275">Fatty acid biosynthesis</keyword>
<evidence type="ECO:0000256" key="4">
    <source>
        <dbReference type="ARBA" id="ARBA00022679"/>
    </source>
</evidence>
<keyword evidence="13" id="KW-1185">Reference proteome</keyword>
<accession>A0A8J7WPV5</accession>
<dbReference type="RefSeq" id="WP_211469003.1">
    <property type="nucleotide sequence ID" value="NZ_JAGSXH010000055.1"/>
</dbReference>
<dbReference type="AlphaFoldDB" id="A0A8J7WPV5"/>
<evidence type="ECO:0000256" key="9">
    <source>
        <dbReference type="HAMAP-Rule" id="MF_01815"/>
    </source>
</evidence>
<gene>
    <name evidence="9" type="primary">fabH</name>
    <name evidence="12" type="ORF">KGA66_16405</name>
</gene>
<dbReference type="Gene3D" id="3.40.47.10">
    <property type="match status" value="1"/>
</dbReference>
<dbReference type="InterPro" id="IPR013751">
    <property type="entry name" value="ACP_syn_III_N"/>
</dbReference>
<comment type="domain">
    <text evidence="9">The last Arg residue of the ACP-binding site is essential for the weak association between ACP/AcpP and FabH.</text>
</comment>
<dbReference type="GO" id="GO:0005737">
    <property type="term" value="C:cytoplasm"/>
    <property type="evidence" value="ECO:0007669"/>
    <property type="project" value="UniProtKB-SubCell"/>
</dbReference>
<evidence type="ECO:0000256" key="7">
    <source>
        <dbReference type="ARBA" id="ARBA00023160"/>
    </source>
</evidence>
<protein>
    <recommendedName>
        <fullName evidence="9">Beta-ketoacyl-[acyl-carrier-protein] synthase III</fullName>
        <shortName evidence="9">Beta-ketoacyl-ACP synthase III</shortName>
        <shortName evidence="9">KAS III</shortName>
        <ecNumber evidence="9">2.3.1.180</ecNumber>
    </recommendedName>
    <alternativeName>
        <fullName evidence="9">3-oxoacyl-[acyl-carrier-protein] synthase 3</fullName>
    </alternativeName>
    <alternativeName>
        <fullName evidence="9">3-oxoacyl-[acyl-carrier-protein] synthase III</fullName>
    </alternativeName>
</protein>
<dbReference type="Proteomes" id="UP000677913">
    <property type="component" value="Unassembled WGS sequence"/>
</dbReference>
<dbReference type="GO" id="GO:0004315">
    <property type="term" value="F:3-oxoacyl-[acyl-carrier-protein] synthase activity"/>
    <property type="evidence" value="ECO:0007669"/>
    <property type="project" value="InterPro"/>
</dbReference>
<dbReference type="EC" id="2.3.1.180" evidence="9"/>
<keyword evidence="6 9" id="KW-0443">Lipid metabolism</keyword>
<dbReference type="GO" id="GO:0044550">
    <property type="term" value="P:secondary metabolite biosynthetic process"/>
    <property type="evidence" value="ECO:0007669"/>
    <property type="project" value="TreeGrafter"/>
</dbReference>
<comment type="subcellular location">
    <subcellularLocation>
        <location evidence="9">Cytoplasm</location>
    </subcellularLocation>
</comment>
<dbReference type="Pfam" id="PF08541">
    <property type="entry name" value="ACP_syn_III_C"/>
    <property type="match status" value="1"/>
</dbReference>
<dbReference type="HAMAP" id="MF_01815">
    <property type="entry name" value="FabH"/>
    <property type="match status" value="1"/>
</dbReference>
<dbReference type="InterPro" id="IPR013747">
    <property type="entry name" value="ACP_syn_III_C"/>
</dbReference>
<evidence type="ECO:0000313" key="13">
    <source>
        <dbReference type="Proteomes" id="UP000677913"/>
    </source>
</evidence>
<dbReference type="GO" id="GO:0033818">
    <property type="term" value="F:beta-ketoacyl-acyl-carrier-protein synthase III activity"/>
    <property type="evidence" value="ECO:0007669"/>
    <property type="project" value="UniProtKB-UniRule"/>
</dbReference>
<name>A0A8J7WPV5_9ACTN</name>
<dbReference type="Pfam" id="PF08545">
    <property type="entry name" value="ACP_syn_III"/>
    <property type="match status" value="1"/>
</dbReference>
<keyword evidence="9" id="KW-0511">Multifunctional enzyme</keyword>
<organism evidence="12 13">
    <name type="scientific">Actinocrinis puniceicyclus</name>
    <dbReference type="NCBI Taxonomy" id="977794"/>
    <lineage>
        <taxon>Bacteria</taxon>
        <taxon>Bacillati</taxon>
        <taxon>Actinomycetota</taxon>
        <taxon>Actinomycetes</taxon>
        <taxon>Catenulisporales</taxon>
        <taxon>Actinospicaceae</taxon>
        <taxon>Actinocrinis</taxon>
    </lineage>
</organism>
<feature type="active site" evidence="9">
    <location>
        <position position="284"/>
    </location>
</feature>
<evidence type="ECO:0000313" key="12">
    <source>
        <dbReference type="EMBL" id="MBS2964640.1"/>
    </source>
</evidence>
<dbReference type="NCBIfam" id="TIGR00747">
    <property type="entry name" value="fabH"/>
    <property type="match status" value="1"/>
</dbReference>
<feature type="active site" evidence="9">
    <location>
        <position position="254"/>
    </location>
</feature>
<proteinExistence type="inferred from homology"/>
<evidence type="ECO:0000256" key="1">
    <source>
        <dbReference type="ARBA" id="ARBA00008642"/>
    </source>
</evidence>
<evidence type="ECO:0000259" key="10">
    <source>
        <dbReference type="Pfam" id="PF08541"/>
    </source>
</evidence>
<keyword evidence="2 9" id="KW-0963">Cytoplasm</keyword>
<evidence type="ECO:0000256" key="5">
    <source>
        <dbReference type="ARBA" id="ARBA00022832"/>
    </source>
</evidence>
<dbReference type="UniPathway" id="UPA00094"/>
<comment type="caution">
    <text evidence="12">The sequence shown here is derived from an EMBL/GenBank/DDBJ whole genome shotgun (WGS) entry which is preliminary data.</text>
</comment>
<dbReference type="PANTHER" id="PTHR34069:SF2">
    <property type="entry name" value="BETA-KETOACYL-[ACYL-CARRIER-PROTEIN] SYNTHASE III"/>
    <property type="match status" value="1"/>
</dbReference>
<comment type="catalytic activity">
    <reaction evidence="9">
        <text>malonyl-[ACP] + acetyl-CoA + H(+) = 3-oxobutanoyl-[ACP] + CO2 + CoA</text>
        <dbReference type="Rhea" id="RHEA:12080"/>
        <dbReference type="Rhea" id="RHEA-COMP:9623"/>
        <dbReference type="Rhea" id="RHEA-COMP:9625"/>
        <dbReference type="ChEBI" id="CHEBI:15378"/>
        <dbReference type="ChEBI" id="CHEBI:16526"/>
        <dbReference type="ChEBI" id="CHEBI:57287"/>
        <dbReference type="ChEBI" id="CHEBI:57288"/>
        <dbReference type="ChEBI" id="CHEBI:78449"/>
        <dbReference type="ChEBI" id="CHEBI:78450"/>
        <dbReference type="EC" id="2.3.1.180"/>
    </reaction>
</comment>
<dbReference type="NCBIfam" id="NF006829">
    <property type="entry name" value="PRK09352.1"/>
    <property type="match status" value="1"/>
</dbReference>
<dbReference type="GO" id="GO:0006633">
    <property type="term" value="P:fatty acid biosynthetic process"/>
    <property type="evidence" value="ECO:0007669"/>
    <property type="project" value="UniProtKB-UniRule"/>
</dbReference>
<comment type="pathway">
    <text evidence="9">Lipid metabolism; fatty acid biosynthesis.</text>
</comment>
<dbReference type="CDD" id="cd00830">
    <property type="entry name" value="KAS_III"/>
    <property type="match status" value="1"/>
</dbReference>
<dbReference type="PANTHER" id="PTHR34069">
    <property type="entry name" value="3-OXOACYL-[ACYL-CARRIER-PROTEIN] SYNTHASE 3"/>
    <property type="match status" value="1"/>
</dbReference>
<evidence type="ECO:0000256" key="6">
    <source>
        <dbReference type="ARBA" id="ARBA00023098"/>
    </source>
</evidence>
<feature type="region of interest" description="ACP-binding" evidence="9">
    <location>
        <begin position="255"/>
        <end position="259"/>
    </location>
</feature>
<keyword evidence="8 9" id="KW-0012">Acyltransferase</keyword>
<sequence length="333" mass="34444">MTRAAVVAGLGCALPDRVVTNAELAALNGSSDEWIRTRTGIRQRRFAAPGTATSDLAVEAGRAALKSSGQGGADAVVVATTTPDRPCPATAPLVACRLGLSGAAAFDVGAVCTGFIYALAAAAGLIAAELADRVLVIGADTFSSILNPRDRATFAVFGDGAGAVLLRAGRGGEPGALEAFDLGSDGDGRDLITVRAGGSQQRLRDEPGDPDDQYFTMAGREVFKHAVQRMERSVRTTLERTGWQHTDLDRLVCHQANQRILDRLADLLGLAPGRTVSNISHVGNTAAASIPLALHQASADGDLRAGHRVLLTAFGGGLTWGSVTLTWPDITAA</sequence>
<dbReference type="InterPro" id="IPR016039">
    <property type="entry name" value="Thiolase-like"/>
</dbReference>
<feature type="active site" evidence="9">
    <location>
        <position position="112"/>
    </location>
</feature>